<comment type="caution">
    <text evidence="1">The sequence shown here is derived from an EMBL/GenBank/DDBJ whole genome shotgun (WGS) entry which is preliminary data.</text>
</comment>
<keyword evidence="2" id="KW-1185">Reference proteome</keyword>
<organism evidence="1 2">
    <name type="scientific">Asaia krungthepensis NRIC 0535</name>
    <dbReference type="NCBI Taxonomy" id="1307925"/>
    <lineage>
        <taxon>Bacteria</taxon>
        <taxon>Pseudomonadati</taxon>
        <taxon>Pseudomonadota</taxon>
        <taxon>Alphaproteobacteria</taxon>
        <taxon>Acetobacterales</taxon>
        <taxon>Acetobacteraceae</taxon>
        <taxon>Asaia</taxon>
    </lineage>
</organism>
<dbReference type="EMBL" id="BAPV01000012">
    <property type="protein sequence ID" value="GBQ89040.1"/>
    <property type="molecule type" value="Genomic_DNA"/>
</dbReference>
<gene>
    <name evidence="1" type="ORF">AA0535_1696</name>
</gene>
<proteinExistence type="predicted"/>
<evidence type="ECO:0000313" key="2">
    <source>
        <dbReference type="Proteomes" id="UP001062776"/>
    </source>
</evidence>
<accession>A0ABQ0Q355</accession>
<sequence length="83" mass="9778">MLDFLFPRLRRLKAENEWLRQERTEAMAKLWDAAANSRAAQRGSARTLALLAAKDKEIDELRKTVRTLWRERDRAGRFTHEAP</sequence>
<reference evidence="1" key="1">
    <citation type="submission" date="2013-04" db="EMBL/GenBank/DDBJ databases">
        <title>The genome sequencing project of 58 acetic acid bacteria.</title>
        <authorList>
            <person name="Okamoto-Kainuma A."/>
            <person name="Ishikawa M."/>
            <person name="Umino S."/>
            <person name="Koizumi Y."/>
            <person name="Shiwa Y."/>
            <person name="Yoshikawa H."/>
            <person name="Matsutani M."/>
            <person name="Matsushita K."/>
        </authorList>
    </citation>
    <scope>NUCLEOTIDE SEQUENCE</scope>
    <source>
        <strain evidence="1">NRIC 0535</strain>
    </source>
</reference>
<name>A0ABQ0Q355_9PROT</name>
<evidence type="ECO:0000313" key="1">
    <source>
        <dbReference type="EMBL" id="GBQ89040.1"/>
    </source>
</evidence>
<dbReference type="Proteomes" id="UP001062776">
    <property type="component" value="Unassembled WGS sequence"/>
</dbReference>
<protein>
    <submittedName>
        <fullName evidence="1">Uncharacterized protein</fullName>
    </submittedName>
</protein>